<name>A0ABQ0U8E0_9GAMM</name>
<dbReference type="Proteomes" id="UP000321121">
    <property type="component" value="Unassembled WGS sequence"/>
</dbReference>
<feature type="transmembrane region" description="Helical" evidence="6">
    <location>
        <begin position="40"/>
        <end position="57"/>
    </location>
</feature>
<protein>
    <recommendedName>
        <fullName evidence="9">CidA/LrgA family protein</fullName>
    </recommendedName>
</protein>
<dbReference type="Pfam" id="PF03788">
    <property type="entry name" value="LrgA"/>
    <property type="match status" value="1"/>
</dbReference>
<evidence type="ECO:0000313" key="7">
    <source>
        <dbReference type="EMBL" id="GEK73993.1"/>
    </source>
</evidence>
<keyword evidence="3 6" id="KW-0812">Transmembrane</keyword>
<keyword evidence="8" id="KW-1185">Reference proteome</keyword>
<feature type="transmembrane region" description="Helical" evidence="6">
    <location>
        <begin position="12"/>
        <end position="34"/>
    </location>
</feature>
<dbReference type="RefSeq" id="WP_379825879.1">
    <property type="nucleotide sequence ID" value="NZ_JBHUNQ010000002.1"/>
</dbReference>
<proteinExistence type="predicted"/>
<keyword evidence="2" id="KW-1003">Cell membrane</keyword>
<gene>
    <name evidence="7" type="ORF">HHA04nite_25370</name>
</gene>
<accession>A0ABQ0U8E0</accession>
<dbReference type="PANTHER" id="PTHR33931:SF2">
    <property type="entry name" value="HOLIN-LIKE PROTEIN CIDA"/>
    <property type="match status" value="1"/>
</dbReference>
<feature type="transmembrane region" description="Helical" evidence="6">
    <location>
        <begin position="94"/>
        <end position="116"/>
    </location>
</feature>
<evidence type="ECO:0000256" key="2">
    <source>
        <dbReference type="ARBA" id="ARBA00022475"/>
    </source>
</evidence>
<comment type="subcellular location">
    <subcellularLocation>
        <location evidence="1">Cell membrane</location>
        <topology evidence="1">Multi-pass membrane protein</topology>
    </subcellularLocation>
</comment>
<feature type="transmembrane region" description="Helical" evidence="6">
    <location>
        <begin position="69"/>
        <end position="88"/>
    </location>
</feature>
<evidence type="ECO:0000256" key="6">
    <source>
        <dbReference type="SAM" id="Phobius"/>
    </source>
</evidence>
<reference evidence="7 8" key="1">
    <citation type="submission" date="2019-07" db="EMBL/GenBank/DDBJ databases">
        <title>Whole genome shotgun sequence of Halomonas halophila NBRC 102604.</title>
        <authorList>
            <person name="Hosoyama A."/>
            <person name="Uohara A."/>
            <person name="Ohji S."/>
            <person name="Ichikawa N."/>
        </authorList>
    </citation>
    <scope>NUCLEOTIDE SEQUENCE [LARGE SCALE GENOMIC DNA]</scope>
    <source>
        <strain evidence="7 8">NBRC 102604</strain>
    </source>
</reference>
<evidence type="ECO:0008006" key="9">
    <source>
        <dbReference type="Google" id="ProtNLM"/>
    </source>
</evidence>
<comment type="caution">
    <text evidence="7">The sequence shown here is derived from an EMBL/GenBank/DDBJ whole genome shotgun (WGS) entry which is preliminary data.</text>
</comment>
<keyword evidence="4 6" id="KW-1133">Transmembrane helix</keyword>
<evidence type="ECO:0000256" key="5">
    <source>
        <dbReference type="ARBA" id="ARBA00023136"/>
    </source>
</evidence>
<keyword evidence="5 6" id="KW-0472">Membrane</keyword>
<evidence type="ECO:0000256" key="1">
    <source>
        <dbReference type="ARBA" id="ARBA00004651"/>
    </source>
</evidence>
<organism evidence="7 8">
    <name type="scientific">Halomonas halophila</name>
    <dbReference type="NCBI Taxonomy" id="29573"/>
    <lineage>
        <taxon>Bacteria</taxon>
        <taxon>Pseudomonadati</taxon>
        <taxon>Pseudomonadota</taxon>
        <taxon>Gammaproteobacteria</taxon>
        <taxon>Oceanospirillales</taxon>
        <taxon>Halomonadaceae</taxon>
        <taxon>Halomonas</taxon>
    </lineage>
</organism>
<dbReference type="PANTHER" id="PTHR33931">
    <property type="entry name" value="HOLIN-LIKE PROTEIN CIDA-RELATED"/>
    <property type="match status" value="1"/>
</dbReference>
<evidence type="ECO:0000313" key="8">
    <source>
        <dbReference type="Proteomes" id="UP000321121"/>
    </source>
</evidence>
<dbReference type="EMBL" id="BJUS01000033">
    <property type="protein sequence ID" value="GEK73993.1"/>
    <property type="molecule type" value="Genomic_DNA"/>
</dbReference>
<dbReference type="InterPro" id="IPR005538">
    <property type="entry name" value="LrgA/CidA"/>
</dbReference>
<sequence length="135" mass="14327">MEQSVREDEVIAVLRGFLWLTGVWLAGETLVVLLDLPVSAGVVGMLLMTILLMLRIGRLDDIAAAGQPLIGLLAMLIMPGVVGVFFVADDFAGQWLAVAVALVVGTLASVLTTLLLMRRCMPAEPDADAPPESRS</sequence>
<evidence type="ECO:0000256" key="4">
    <source>
        <dbReference type="ARBA" id="ARBA00022989"/>
    </source>
</evidence>
<evidence type="ECO:0000256" key="3">
    <source>
        <dbReference type="ARBA" id="ARBA00022692"/>
    </source>
</evidence>